<comment type="caution">
    <text evidence="1">The sequence shown here is derived from an EMBL/GenBank/DDBJ whole genome shotgun (WGS) entry which is preliminary data.</text>
</comment>
<name>A0A0M2Q410_PROHO</name>
<accession>A0A0M2Q410</accession>
<dbReference type="AlphaFoldDB" id="A0A0M2Q410"/>
<evidence type="ECO:0000313" key="1">
    <source>
        <dbReference type="EMBL" id="KKJ01669.1"/>
    </source>
</evidence>
<gene>
    <name evidence="1" type="ORF">PROH_02725</name>
</gene>
<proteinExistence type="predicted"/>
<reference evidence="1" key="1">
    <citation type="submission" date="2012-04" db="EMBL/GenBank/DDBJ databases">
        <authorList>
            <person name="Borisov I.G."/>
            <person name="Ivanikova N.V."/>
            <person name="Pinevich A.V."/>
        </authorList>
    </citation>
    <scope>NUCLEOTIDE SEQUENCE</scope>
    <source>
        <strain evidence="1">CALU 1027</strain>
    </source>
</reference>
<dbReference type="EMBL" id="AJTX02000002">
    <property type="protein sequence ID" value="KKJ01669.1"/>
    <property type="molecule type" value="Genomic_DNA"/>
</dbReference>
<protein>
    <submittedName>
        <fullName evidence="1">Uncharacterized protein</fullName>
    </submittedName>
</protein>
<dbReference type="Proteomes" id="UP000034681">
    <property type="component" value="Unassembled WGS sequence"/>
</dbReference>
<evidence type="ECO:0000313" key="2">
    <source>
        <dbReference type="Proteomes" id="UP000034681"/>
    </source>
</evidence>
<sequence>MFNLYAGAEEDGGSALEALRAQIQNLLGQPWLILQLAEETVCINTANITRFEIKPVLFPLEVAGLLGSGERVTALNSRGR</sequence>
<keyword evidence="2" id="KW-1185">Reference proteome</keyword>
<organism evidence="1 2">
    <name type="scientific">Prochlorothrix hollandica PCC 9006 = CALU 1027</name>
    <dbReference type="NCBI Taxonomy" id="317619"/>
    <lineage>
        <taxon>Bacteria</taxon>
        <taxon>Bacillati</taxon>
        <taxon>Cyanobacteriota</taxon>
        <taxon>Cyanophyceae</taxon>
        <taxon>Prochlorotrichales</taxon>
        <taxon>Prochlorotrichaceae</taxon>
        <taxon>Prochlorothrix</taxon>
    </lineage>
</organism>